<reference evidence="2 3" key="1">
    <citation type="submission" date="2020-09" db="EMBL/GenBank/DDBJ databases">
        <title>Characterization and genome sequencing of Ruminiclostridium sp. nov. MA18.</title>
        <authorList>
            <person name="Rettenmaier R."/>
            <person name="Kowollik M.-L."/>
            <person name="Liebl W."/>
            <person name="Zverlov V."/>
        </authorList>
    </citation>
    <scope>NUCLEOTIDE SEQUENCE [LARGE SCALE GENOMIC DNA]</scope>
    <source>
        <strain evidence="2 3">MA18</strain>
    </source>
</reference>
<dbReference type="Gene3D" id="3.90.550.10">
    <property type="entry name" value="Spore Coat Polysaccharide Biosynthesis Protein SpsA, Chain A"/>
    <property type="match status" value="1"/>
</dbReference>
<dbReference type="Pfam" id="PF00535">
    <property type="entry name" value="Glycos_transf_2"/>
    <property type="match status" value="1"/>
</dbReference>
<sequence length="335" mass="39664">MLMPLVTIGIINYNCLKYLEKCVDSYLNQSYQNIEIIIVDDCSTDGSVDKIKELEHCHKNISCIYHEKNSGGPSQAIQEVIKQARGKYFQWIASDDYVNEDAIKKFVDYLEKTNKDYVYCKFNIIDENNTVRSRWNYSLPTLNEMVYRIFTNCSGVIPMNGLYRLEFFRKKDITWSVYRNNEYSCDTINSLNFIKNGMDYGIIKESLIYYRLHQNNYSHNIEHRIKTSFIVYDYIIKNFNEEIYFPAIDWKNSENREQLKNYIIASYFYKKITDFLKLETLPKHIKYSITKEKLAECVSAAIEEGRVYICQGLTQGDTLRKELVELEKSYNNLLL</sequence>
<evidence type="ECO:0000313" key="3">
    <source>
        <dbReference type="Proteomes" id="UP000306409"/>
    </source>
</evidence>
<dbReference type="PANTHER" id="PTHR22916:SF3">
    <property type="entry name" value="UDP-GLCNAC:BETAGAL BETA-1,3-N-ACETYLGLUCOSAMINYLTRANSFERASE-LIKE PROTEIN 1"/>
    <property type="match status" value="1"/>
</dbReference>
<gene>
    <name evidence="2" type="ORF">EHE19_018945</name>
</gene>
<evidence type="ECO:0000259" key="1">
    <source>
        <dbReference type="Pfam" id="PF00535"/>
    </source>
</evidence>
<dbReference type="GO" id="GO:0016758">
    <property type="term" value="F:hexosyltransferase activity"/>
    <property type="evidence" value="ECO:0007669"/>
    <property type="project" value="UniProtKB-ARBA"/>
</dbReference>
<keyword evidence="2" id="KW-0808">Transferase</keyword>
<dbReference type="SUPFAM" id="SSF53448">
    <property type="entry name" value="Nucleotide-diphospho-sugar transferases"/>
    <property type="match status" value="1"/>
</dbReference>
<dbReference type="KEGG" id="rher:EHE19_018945"/>
<dbReference type="RefSeq" id="WP_137698770.1">
    <property type="nucleotide sequence ID" value="NZ_CP061336.1"/>
</dbReference>
<evidence type="ECO:0000313" key="2">
    <source>
        <dbReference type="EMBL" id="QNU66875.1"/>
    </source>
</evidence>
<protein>
    <submittedName>
        <fullName evidence="2">Glycosyltransferase family 2 protein</fullName>
    </submittedName>
</protein>
<organism evidence="2 3">
    <name type="scientific">Ruminiclostridium herbifermentans</name>
    <dbReference type="NCBI Taxonomy" id="2488810"/>
    <lineage>
        <taxon>Bacteria</taxon>
        <taxon>Bacillati</taxon>
        <taxon>Bacillota</taxon>
        <taxon>Clostridia</taxon>
        <taxon>Eubacteriales</taxon>
        <taxon>Oscillospiraceae</taxon>
        <taxon>Ruminiclostridium</taxon>
    </lineage>
</organism>
<dbReference type="InterPro" id="IPR029044">
    <property type="entry name" value="Nucleotide-diphossugar_trans"/>
</dbReference>
<dbReference type="InterPro" id="IPR001173">
    <property type="entry name" value="Glyco_trans_2-like"/>
</dbReference>
<keyword evidence="3" id="KW-1185">Reference proteome</keyword>
<feature type="domain" description="Glycosyltransferase 2-like" evidence="1">
    <location>
        <begin position="7"/>
        <end position="169"/>
    </location>
</feature>
<dbReference type="Proteomes" id="UP000306409">
    <property type="component" value="Chromosome"/>
</dbReference>
<dbReference type="AlphaFoldDB" id="A0A4U7J9D3"/>
<name>A0A4U7J9D3_9FIRM</name>
<dbReference type="EMBL" id="CP061336">
    <property type="protein sequence ID" value="QNU66875.1"/>
    <property type="molecule type" value="Genomic_DNA"/>
</dbReference>
<dbReference type="PANTHER" id="PTHR22916">
    <property type="entry name" value="GLYCOSYLTRANSFERASE"/>
    <property type="match status" value="1"/>
</dbReference>
<proteinExistence type="predicted"/>
<accession>A0A4U7J9D3</accession>
<dbReference type="OrthoDB" id="9785185at2"/>